<proteinExistence type="predicted"/>
<evidence type="ECO:0000313" key="3">
    <source>
        <dbReference type="EMBL" id="PIR46983.1"/>
    </source>
</evidence>
<evidence type="ECO:0000256" key="2">
    <source>
        <dbReference type="SAM" id="MobiDB-lite"/>
    </source>
</evidence>
<dbReference type="EMBL" id="PCYL01000016">
    <property type="protein sequence ID" value="PIR46983.1"/>
    <property type="molecule type" value="Genomic_DNA"/>
</dbReference>
<feature type="region of interest" description="Disordered" evidence="2">
    <location>
        <begin position="97"/>
        <end position="135"/>
    </location>
</feature>
<feature type="non-terminal residue" evidence="3">
    <location>
        <position position="603"/>
    </location>
</feature>
<keyword evidence="1" id="KW-0175">Coiled coil</keyword>
<evidence type="ECO:0000313" key="4">
    <source>
        <dbReference type="Proteomes" id="UP000230833"/>
    </source>
</evidence>
<feature type="region of interest" description="Disordered" evidence="2">
    <location>
        <begin position="1"/>
        <end position="31"/>
    </location>
</feature>
<accession>A0A2H0RKF1</accession>
<sequence length="603" mass="69030">MSERKETQAPRDMAGDTTVHPKSRGGFGRPRFVKEERRVGDVAAVAGEIIDREYDERLSHSDVVLEAETSPLNQKGVDVIRTASELRVTKNLAHKIETRNEQREQRRQAAENARRRLEAFQRRDEDERSEARRTMPEEVRHAERFLIEKPELMSRALRTAALLEILHEYANAMAVASGQGWDEPNITDILEIDGEAGYILRQVLVPAAHSVGMEVIPRAKAVVMNAEIRKLREEASKKMGLFARAKYVVMNKGEVDSRIINETLDAIAQLEAINRRKSVLEETFSKKMAETEQLRADALAKYDRLEKEGQVEKARLIAEGEKDAMELRNKELSDIAKQSAELVDKQQEILADIKKARDDMLTDARMEQAGLVNRSARIEDEISELARERDKLRREVDEMKAMAGRLKGEEPLAIDLLRKLEAEKRERKARDLREVISFQMKAIDRRMVSSEKLPSGVTVSTMRKGDFFRADSFQMVREWCDNLAQFAESAPSEILAIVLRKWAQRDDDGTAAWGIRQAPHSQWQYVQHLKNVYDSFILTPEGYHYTKIYIPTAIILTAAPVDKPREEIVAYFTRASLEMGKFADYLREEEAKRKEAGLEKEGE</sequence>
<protein>
    <submittedName>
        <fullName evidence="3">Uncharacterized protein</fullName>
    </submittedName>
</protein>
<dbReference type="AlphaFoldDB" id="A0A2H0RKF1"/>
<feature type="coiled-coil region" evidence="1">
    <location>
        <begin position="375"/>
        <end position="409"/>
    </location>
</feature>
<comment type="caution">
    <text evidence="3">The sequence shown here is derived from an EMBL/GenBank/DDBJ whole genome shotgun (WGS) entry which is preliminary data.</text>
</comment>
<name>A0A2H0RKF1_9BACT</name>
<reference evidence="3 4" key="1">
    <citation type="submission" date="2017-09" db="EMBL/GenBank/DDBJ databases">
        <title>Depth-based differentiation of microbial function through sediment-hosted aquifers and enrichment of novel symbionts in the deep terrestrial subsurface.</title>
        <authorList>
            <person name="Probst A.J."/>
            <person name="Ladd B."/>
            <person name="Jarett J.K."/>
            <person name="Geller-Mcgrath D.E."/>
            <person name="Sieber C.M."/>
            <person name="Emerson J.B."/>
            <person name="Anantharaman K."/>
            <person name="Thomas B.C."/>
            <person name="Malmstrom R."/>
            <person name="Stieglmeier M."/>
            <person name="Klingl A."/>
            <person name="Woyke T."/>
            <person name="Ryan C.M."/>
            <person name="Banfield J.F."/>
        </authorList>
    </citation>
    <scope>NUCLEOTIDE SEQUENCE [LARGE SCALE GENOMIC DNA]</scope>
    <source>
        <strain evidence="3">CG10_big_fil_rev_8_21_14_0_10_45_14</strain>
    </source>
</reference>
<gene>
    <name evidence="3" type="ORF">COV07_01455</name>
</gene>
<evidence type="ECO:0000256" key="1">
    <source>
        <dbReference type="SAM" id="Coils"/>
    </source>
</evidence>
<dbReference type="Proteomes" id="UP000230833">
    <property type="component" value="Unassembled WGS sequence"/>
</dbReference>
<organism evidence="3 4">
    <name type="scientific">Candidatus Vogelbacteria bacterium CG10_big_fil_rev_8_21_14_0_10_45_14</name>
    <dbReference type="NCBI Taxonomy" id="1975042"/>
    <lineage>
        <taxon>Bacteria</taxon>
        <taxon>Candidatus Vogeliibacteriota</taxon>
    </lineage>
</organism>